<dbReference type="Proteomes" id="UP001153076">
    <property type="component" value="Unassembled WGS sequence"/>
</dbReference>
<keyword evidence="2" id="KW-1185">Reference proteome</keyword>
<dbReference type="OrthoDB" id="1907273at2759"/>
<evidence type="ECO:0000313" key="1">
    <source>
        <dbReference type="EMBL" id="KAJ8442732.1"/>
    </source>
</evidence>
<evidence type="ECO:0008006" key="3">
    <source>
        <dbReference type="Google" id="ProtNLM"/>
    </source>
</evidence>
<dbReference type="AlphaFoldDB" id="A0A9Q1KGB7"/>
<gene>
    <name evidence="1" type="ORF">Cgig2_011002</name>
</gene>
<dbReference type="InterPro" id="IPR036047">
    <property type="entry name" value="F-box-like_dom_sf"/>
</dbReference>
<dbReference type="InterPro" id="IPR045283">
    <property type="entry name" value="AT3G44326-like"/>
</dbReference>
<dbReference type="PANTHER" id="PTHR33736">
    <property type="entry name" value="F-BOX PROTEIN-RELATED"/>
    <property type="match status" value="1"/>
</dbReference>
<evidence type="ECO:0000313" key="2">
    <source>
        <dbReference type="Proteomes" id="UP001153076"/>
    </source>
</evidence>
<proteinExistence type="predicted"/>
<accession>A0A9Q1KGB7</accession>
<comment type="caution">
    <text evidence="1">The sequence shown here is derived from an EMBL/GenBank/DDBJ whole genome shotgun (WGS) entry which is preliminary data.</text>
</comment>
<organism evidence="1 2">
    <name type="scientific">Carnegiea gigantea</name>
    <dbReference type="NCBI Taxonomy" id="171969"/>
    <lineage>
        <taxon>Eukaryota</taxon>
        <taxon>Viridiplantae</taxon>
        <taxon>Streptophyta</taxon>
        <taxon>Embryophyta</taxon>
        <taxon>Tracheophyta</taxon>
        <taxon>Spermatophyta</taxon>
        <taxon>Magnoliopsida</taxon>
        <taxon>eudicotyledons</taxon>
        <taxon>Gunneridae</taxon>
        <taxon>Pentapetalae</taxon>
        <taxon>Caryophyllales</taxon>
        <taxon>Cactineae</taxon>
        <taxon>Cactaceae</taxon>
        <taxon>Cactoideae</taxon>
        <taxon>Echinocereeae</taxon>
        <taxon>Carnegiea</taxon>
    </lineage>
</organism>
<dbReference type="Gene3D" id="1.20.1280.50">
    <property type="match status" value="1"/>
</dbReference>
<dbReference type="SUPFAM" id="SSF81383">
    <property type="entry name" value="F-box domain"/>
    <property type="match status" value="1"/>
</dbReference>
<name>A0A9Q1KGB7_9CARY</name>
<reference evidence="1" key="1">
    <citation type="submission" date="2022-04" db="EMBL/GenBank/DDBJ databases">
        <title>Carnegiea gigantea Genome sequencing and assembly v2.</title>
        <authorList>
            <person name="Copetti D."/>
            <person name="Sanderson M.J."/>
            <person name="Burquez A."/>
            <person name="Wojciechowski M.F."/>
        </authorList>
    </citation>
    <scope>NUCLEOTIDE SEQUENCE</scope>
    <source>
        <strain evidence="1">SGP5-SGP5p</strain>
        <tissue evidence="1">Aerial part</tissue>
    </source>
</reference>
<protein>
    <recommendedName>
        <fullName evidence="3">F-box protein</fullName>
    </recommendedName>
</protein>
<dbReference type="PANTHER" id="PTHR33736:SF12">
    <property type="entry name" value="F-BOX DOMAIN-CONTAINING PROTEIN"/>
    <property type="match status" value="1"/>
</dbReference>
<sequence>MAVQAESVCPLSSDIFYDILRRLDGATLASAACVCAAFSTISREERIWEDVCYSLWPSTNRDEVRNLIRSMGGFRKFYADCYPLIVNKDFTLCPWDSHLEYSPDWPEVDYYEEFEEYESTSPSDFVSLVDLRYKDRPILSKVLWGVSESDVLNNWFYNSPCRIDLLGNSAGSEEAGKLILSTGDGLPPIRSVDSERKEGKLGKDLLDRMRLSWIIVNIKTKQAVNISSWIPLGVQRHWPTDKDFLVRFGSVLPAEDVLPCQVVECLILAKFRMVEDTPSGCMDLELTQVSMQLEDMEGSHVNGRNSLMVLKKALNCSKSRNFSKVIECCDLYSRVRSEIREEKMRNESRIDRLCILCGITVQTLSELDRADHKNLLGYSSNGGPRYWVQETAPAARTLPVWIPLG</sequence>
<dbReference type="EMBL" id="JAKOGI010000134">
    <property type="protein sequence ID" value="KAJ8442732.1"/>
    <property type="molecule type" value="Genomic_DNA"/>
</dbReference>